<feature type="compositionally biased region" description="Polar residues" evidence="1">
    <location>
        <begin position="202"/>
        <end position="225"/>
    </location>
</feature>
<feature type="compositionally biased region" description="Basic and acidic residues" evidence="1">
    <location>
        <begin position="77"/>
        <end position="113"/>
    </location>
</feature>
<proteinExistence type="predicted"/>
<feature type="compositionally biased region" description="Basic and acidic residues" evidence="1">
    <location>
        <begin position="161"/>
        <end position="170"/>
    </location>
</feature>
<reference evidence="2" key="1">
    <citation type="journal article" date="2014" name="Nat. Commun.">
        <title>Genome sequence of mungbean and insights into evolution within Vigna species.</title>
        <authorList>
            <person name="Kang Y.J."/>
            <person name="Kim S.K."/>
            <person name="Kim M.Y."/>
            <person name="Lestari P."/>
            <person name="Kim K.H."/>
            <person name="Ha B.K."/>
            <person name="Jun T.H."/>
            <person name="Hwang W.J."/>
            <person name="Lee T."/>
            <person name="Lee J."/>
            <person name="Shim S."/>
            <person name="Yoon M.Y."/>
            <person name="Jang Y.E."/>
            <person name="Han K.S."/>
            <person name="Taeprayoon P."/>
            <person name="Yoon N."/>
            <person name="Somta P."/>
            <person name="Tanya P."/>
            <person name="Kim K.S."/>
            <person name="Gwag J.G."/>
            <person name="Moon J.K."/>
            <person name="Lee Y.H."/>
            <person name="Park B.S."/>
            <person name="Bombarely A."/>
            <person name="Doyle J.J."/>
            <person name="Jackson S.A."/>
            <person name="Schafleitner R."/>
            <person name="Srinives P."/>
            <person name="Varshney R.K."/>
            <person name="Lee S.H."/>
        </authorList>
    </citation>
    <scope>NUCLEOTIDE SEQUENCE [LARGE SCALE GENOMIC DNA]</scope>
    <source>
        <strain evidence="2">cv. VC1973A</strain>
    </source>
</reference>
<dbReference type="PANTHER" id="PTHR34660">
    <property type="entry name" value="MYB-LIKE PROTEIN X"/>
    <property type="match status" value="1"/>
</dbReference>
<dbReference type="AlphaFoldDB" id="A0A1S3UGH4"/>
<feature type="region of interest" description="Disordered" evidence="1">
    <location>
        <begin position="351"/>
        <end position="387"/>
    </location>
</feature>
<feature type="compositionally biased region" description="Basic residues" evidence="1">
    <location>
        <begin position="55"/>
        <end position="66"/>
    </location>
</feature>
<gene>
    <name evidence="3" type="primary">LOC106765069</name>
</gene>
<accession>A0A1S3UGH4</accession>
<dbReference type="KEGG" id="vra:106765069"/>
<evidence type="ECO:0000313" key="3">
    <source>
        <dbReference type="RefSeq" id="XP_014505049.1"/>
    </source>
</evidence>
<dbReference type="Proteomes" id="UP000087766">
    <property type="component" value="Chromosome 6"/>
</dbReference>
<name>A0A1S3UGH4_VIGRR</name>
<dbReference type="RefSeq" id="XP_014505049.1">
    <property type="nucleotide sequence ID" value="XM_014649563.2"/>
</dbReference>
<evidence type="ECO:0000313" key="2">
    <source>
        <dbReference type="Proteomes" id="UP000087766"/>
    </source>
</evidence>
<feature type="compositionally biased region" description="Polar residues" evidence="1">
    <location>
        <begin position="361"/>
        <end position="377"/>
    </location>
</feature>
<feature type="compositionally biased region" description="Polar residues" evidence="1">
    <location>
        <begin position="171"/>
        <end position="182"/>
    </location>
</feature>
<dbReference type="GeneID" id="106765069"/>
<reference evidence="3" key="2">
    <citation type="submission" date="2025-08" db="UniProtKB">
        <authorList>
            <consortium name="RefSeq"/>
        </authorList>
    </citation>
    <scope>IDENTIFICATION</scope>
    <source>
        <tissue evidence="3">Leaf</tissue>
    </source>
</reference>
<protein>
    <submittedName>
        <fullName evidence="3">Protein sip5</fullName>
    </submittedName>
</protein>
<sequence>MSRCFPFPPPGYGARSEALIESIKLREEIEKKRREKIEKKRIKKEKKRAKEEKKEKRKEKKERKHKEGTTAATNGSDDDKKFKLINDIKETKADGKFPKGEVCDNELLERSGITEELEQPVTSREPCCLSDSTQSSKRKRGSPQATHENGPAIKIRLPLRKHSDPEELNSKSKFNVGSSSGNAGDIEHPLNKTGLATEHQSKCVTNTGPKRSIGKSDSSSGKVLQSSFSGNALVTKSTVGSHSQSQCLRTSEPKRVVGNLDSRQPKSVHISVRPDVVVAKDTIGNDSQSLSLKTTEFKGVSLGNSVSRHGNEMQNSVHGDCVVVKNKVGSERQSKSHRTAVPNGVLGKSQCLQLEEPKRVVSNSDKAGHNDPQTLRNTHPKRVNGNSDARHGKAVQNLVHGEALVTKNTSGSYHQSKCLAKPKRVPEKPDSKHEVLQNIVQGDAVVTYKAVDDAMVTDKAVDAMDIDKVVGDAMDMVKAVDDGSKKVESLYKSLLLIPPLTYDGFESLDEDWLFSSEAESRPRASKKMKCDSDVFKLSSSMWPRAEYFPEVDVYALPYAVPF</sequence>
<organism evidence="2 3">
    <name type="scientific">Vigna radiata var. radiata</name>
    <name type="common">Mung bean</name>
    <name type="synonym">Phaseolus aureus</name>
    <dbReference type="NCBI Taxonomy" id="3916"/>
    <lineage>
        <taxon>Eukaryota</taxon>
        <taxon>Viridiplantae</taxon>
        <taxon>Streptophyta</taxon>
        <taxon>Embryophyta</taxon>
        <taxon>Tracheophyta</taxon>
        <taxon>Spermatophyta</taxon>
        <taxon>Magnoliopsida</taxon>
        <taxon>eudicotyledons</taxon>
        <taxon>Gunneridae</taxon>
        <taxon>Pentapetalae</taxon>
        <taxon>rosids</taxon>
        <taxon>fabids</taxon>
        <taxon>Fabales</taxon>
        <taxon>Fabaceae</taxon>
        <taxon>Papilionoideae</taxon>
        <taxon>50 kb inversion clade</taxon>
        <taxon>NPAAA clade</taxon>
        <taxon>indigoferoid/millettioid clade</taxon>
        <taxon>Phaseoleae</taxon>
        <taxon>Vigna</taxon>
    </lineage>
</organism>
<evidence type="ECO:0000256" key="1">
    <source>
        <dbReference type="SAM" id="MobiDB-lite"/>
    </source>
</evidence>
<dbReference type="OrthoDB" id="778084at2759"/>
<keyword evidence="2" id="KW-1185">Reference proteome</keyword>
<dbReference type="STRING" id="3916.A0A1S3UGH4"/>
<dbReference type="PANTHER" id="PTHR34660:SF7">
    <property type="entry name" value="DNA LIGASE-LIKE PROTEIN"/>
    <property type="match status" value="1"/>
</dbReference>
<feature type="region of interest" description="Disordered" evidence="1">
    <location>
        <begin position="34"/>
        <end position="225"/>
    </location>
</feature>